<name>A0A4R0P5V4_9HYPH</name>
<protein>
    <submittedName>
        <fullName evidence="3">Exopolysaccharide biosynthesis protein</fullName>
    </submittedName>
</protein>
<reference evidence="3 4" key="1">
    <citation type="journal article" date="2015" name="Antonie Van Leeuwenhoek">
        <title>Oricola cellulosilytica gen. nov., sp. nov., a cellulose-degrading bacterium of the family Phyllobacteriaceae isolated from surface seashore water, and emended descriptions of Mesorhizobium loti and Phyllobacterium myrsinacearum.</title>
        <authorList>
            <person name="Hameed A."/>
            <person name="Shahina M."/>
            <person name="Lai W.A."/>
            <person name="Lin S.Y."/>
            <person name="Young L.S."/>
            <person name="Liu Y.C."/>
            <person name="Hsu Y.H."/>
            <person name="Young C.C."/>
        </authorList>
    </citation>
    <scope>NUCLEOTIDE SEQUENCE [LARGE SCALE GENOMIC DNA]</scope>
    <source>
        <strain evidence="3 4">KCTC 52183</strain>
    </source>
</reference>
<dbReference type="AlphaFoldDB" id="A0A4R0P5V4"/>
<feature type="region of interest" description="Disordered" evidence="1">
    <location>
        <begin position="1"/>
        <end position="59"/>
    </location>
</feature>
<dbReference type="PANTHER" id="PTHR41795:SF1">
    <property type="entry name" value="EXOPOLYSACCHARIDE SYNTHESIS PROTEIN"/>
    <property type="match status" value="1"/>
</dbReference>
<keyword evidence="2" id="KW-0472">Membrane</keyword>
<gene>
    <name evidence="3" type="ORF">E0D97_14895</name>
</gene>
<keyword evidence="2" id="KW-0812">Transmembrane</keyword>
<dbReference type="PANTHER" id="PTHR41795">
    <property type="entry name" value="EXOPOLYSACCHARIDE SYNTHESIS PROTEIN"/>
    <property type="match status" value="1"/>
</dbReference>
<keyword evidence="2" id="KW-1133">Transmembrane helix</keyword>
<comment type="caution">
    <text evidence="3">The sequence shown here is derived from an EMBL/GenBank/DDBJ whole genome shotgun (WGS) entry which is preliminary data.</text>
</comment>
<dbReference type="Pfam" id="PF06055">
    <property type="entry name" value="ExoD"/>
    <property type="match status" value="1"/>
</dbReference>
<feature type="transmembrane region" description="Helical" evidence="2">
    <location>
        <begin position="192"/>
        <end position="225"/>
    </location>
</feature>
<dbReference type="EMBL" id="SJST01000007">
    <property type="protein sequence ID" value="TCD12305.1"/>
    <property type="molecule type" value="Genomic_DNA"/>
</dbReference>
<proteinExistence type="predicted"/>
<feature type="transmembrane region" description="Helical" evidence="2">
    <location>
        <begin position="231"/>
        <end position="251"/>
    </location>
</feature>
<dbReference type="OrthoDB" id="7949130at2"/>
<feature type="compositionally biased region" description="Basic and acidic residues" evidence="1">
    <location>
        <begin position="46"/>
        <end position="55"/>
    </location>
</feature>
<evidence type="ECO:0000256" key="2">
    <source>
        <dbReference type="SAM" id="Phobius"/>
    </source>
</evidence>
<evidence type="ECO:0000313" key="4">
    <source>
        <dbReference type="Proteomes" id="UP000291301"/>
    </source>
</evidence>
<accession>A0A4R0P5V4</accession>
<dbReference type="InterPro" id="IPR010331">
    <property type="entry name" value="ExoD"/>
</dbReference>
<keyword evidence="4" id="KW-1185">Reference proteome</keyword>
<dbReference type="Proteomes" id="UP000291301">
    <property type="component" value="Unassembled WGS sequence"/>
</dbReference>
<evidence type="ECO:0000313" key="3">
    <source>
        <dbReference type="EMBL" id="TCD12305.1"/>
    </source>
</evidence>
<evidence type="ECO:0000256" key="1">
    <source>
        <dbReference type="SAM" id="MobiDB-lite"/>
    </source>
</evidence>
<organism evidence="3 4">
    <name type="scientific">Oricola cellulosilytica</name>
    <dbReference type="NCBI Taxonomy" id="1429082"/>
    <lineage>
        <taxon>Bacteria</taxon>
        <taxon>Pseudomonadati</taxon>
        <taxon>Pseudomonadota</taxon>
        <taxon>Alphaproteobacteria</taxon>
        <taxon>Hyphomicrobiales</taxon>
        <taxon>Ahrensiaceae</taxon>
        <taxon>Oricola</taxon>
    </lineage>
</organism>
<sequence>MGSCRKGSKTRFLPAIRFPSPAPRRRANPLTDVGEPGSSGLSHHQTRPESRVLSDDERDAEALPHSITAVLDRVCEARDGNSTSVGDLVEGLGQLGHSVLVLVPGLLVITPLSGVPGLSSFFGLTIALVSLQMLVGRHHLWLPGWLLKRRIPTSRIEKAVSYLRAPARFIDRHTTVRLGILVHRPFRSILQLACMLCGLAMPFLELVPFSSSILGAAVAFFAIALVAKDGLVALAGLSFLAAVLILVLRLAA</sequence>